<sequence>MTADSVIDSDLMKGKKRVMYQSRRKASSGLPDTGQLASNAIGCPFPAPELATAGTADRKLDVDDPSAGVDSKCHWKHILIPGELKSNPSADKGLEQYARGALAAQDSPLRARLYSVSIVHGAVGIQPAGSDLTE</sequence>
<dbReference type="AlphaFoldDB" id="A0A9P4QIP6"/>
<dbReference type="OrthoDB" id="5412283at2759"/>
<gene>
    <name evidence="1" type="ORF">EJ04DRAFT_569855</name>
</gene>
<name>A0A9P4QIP6_9PLEO</name>
<proteinExistence type="predicted"/>
<keyword evidence="2" id="KW-1185">Reference proteome</keyword>
<comment type="caution">
    <text evidence="1">The sequence shown here is derived from an EMBL/GenBank/DDBJ whole genome shotgun (WGS) entry which is preliminary data.</text>
</comment>
<evidence type="ECO:0000313" key="2">
    <source>
        <dbReference type="Proteomes" id="UP000799444"/>
    </source>
</evidence>
<reference evidence="1" key="1">
    <citation type="journal article" date="2020" name="Stud. Mycol.">
        <title>101 Dothideomycetes genomes: a test case for predicting lifestyles and emergence of pathogens.</title>
        <authorList>
            <person name="Haridas S."/>
            <person name="Albert R."/>
            <person name="Binder M."/>
            <person name="Bloem J."/>
            <person name="Labutti K."/>
            <person name="Salamov A."/>
            <person name="Andreopoulos B."/>
            <person name="Baker S."/>
            <person name="Barry K."/>
            <person name="Bills G."/>
            <person name="Bluhm B."/>
            <person name="Cannon C."/>
            <person name="Castanera R."/>
            <person name="Culley D."/>
            <person name="Daum C."/>
            <person name="Ezra D."/>
            <person name="Gonzalez J."/>
            <person name="Henrissat B."/>
            <person name="Kuo A."/>
            <person name="Liang C."/>
            <person name="Lipzen A."/>
            <person name="Lutzoni F."/>
            <person name="Magnuson J."/>
            <person name="Mondo S."/>
            <person name="Nolan M."/>
            <person name="Ohm R."/>
            <person name="Pangilinan J."/>
            <person name="Park H.-J."/>
            <person name="Ramirez L."/>
            <person name="Alfaro M."/>
            <person name="Sun H."/>
            <person name="Tritt A."/>
            <person name="Yoshinaga Y."/>
            <person name="Zwiers L.-H."/>
            <person name="Turgeon B."/>
            <person name="Goodwin S."/>
            <person name="Spatafora J."/>
            <person name="Crous P."/>
            <person name="Grigoriev I."/>
        </authorList>
    </citation>
    <scope>NUCLEOTIDE SEQUENCE</scope>
    <source>
        <strain evidence="1">CBS 125425</strain>
    </source>
</reference>
<protein>
    <submittedName>
        <fullName evidence="1">Uncharacterized protein</fullName>
    </submittedName>
</protein>
<accession>A0A9P4QIP6</accession>
<organism evidence="1 2">
    <name type="scientific">Polyplosphaeria fusca</name>
    <dbReference type="NCBI Taxonomy" id="682080"/>
    <lineage>
        <taxon>Eukaryota</taxon>
        <taxon>Fungi</taxon>
        <taxon>Dikarya</taxon>
        <taxon>Ascomycota</taxon>
        <taxon>Pezizomycotina</taxon>
        <taxon>Dothideomycetes</taxon>
        <taxon>Pleosporomycetidae</taxon>
        <taxon>Pleosporales</taxon>
        <taxon>Tetraplosphaeriaceae</taxon>
        <taxon>Polyplosphaeria</taxon>
    </lineage>
</organism>
<dbReference type="EMBL" id="ML996298">
    <property type="protein sequence ID" value="KAF2728042.1"/>
    <property type="molecule type" value="Genomic_DNA"/>
</dbReference>
<evidence type="ECO:0000313" key="1">
    <source>
        <dbReference type="EMBL" id="KAF2728042.1"/>
    </source>
</evidence>
<dbReference type="Proteomes" id="UP000799444">
    <property type="component" value="Unassembled WGS sequence"/>
</dbReference>